<proteinExistence type="predicted"/>
<comment type="caution">
    <text evidence="1">The sequence shown here is derived from an EMBL/GenBank/DDBJ whole genome shotgun (WGS) entry which is preliminary data.</text>
</comment>
<dbReference type="InterPro" id="IPR023292">
    <property type="entry name" value="NTP_PyroPHydrolase-like_dom_sf"/>
</dbReference>
<dbReference type="AlphaFoldDB" id="A0A1L8SV80"/>
<dbReference type="InterPro" id="IPR021130">
    <property type="entry name" value="PRib-ATP_PPHydrolase-like"/>
</dbReference>
<keyword evidence="2" id="KW-1185">Reference proteome</keyword>
<gene>
    <name evidence="1" type="ORF">RV00_GL002546</name>
</gene>
<name>A0A1L8SV80_9ENTE</name>
<dbReference type="STRING" id="319970.RV00_GL002546"/>
<reference evidence="1 2" key="1">
    <citation type="submission" date="2014-12" db="EMBL/GenBank/DDBJ databases">
        <title>Draft genome sequences of 29 type strains of Enterococci.</title>
        <authorList>
            <person name="Zhong Z."/>
            <person name="Sun Z."/>
            <person name="Liu W."/>
            <person name="Zhang W."/>
            <person name="Zhang H."/>
        </authorList>
    </citation>
    <scope>NUCLEOTIDE SEQUENCE [LARGE SCALE GENOMIC DNA]</scope>
    <source>
        <strain evidence="1 2">DSM 22802</strain>
    </source>
</reference>
<dbReference type="RefSeq" id="WP_071862338.1">
    <property type="nucleotide sequence ID" value="NZ_JAHLOV010000004.1"/>
</dbReference>
<dbReference type="Gene3D" id="1.10.3420.10">
    <property type="entry name" value="putative ntp pyrophosphohydrolase like domain"/>
    <property type="match status" value="1"/>
</dbReference>
<sequence>MTKEPYQMAREFHQTFEPQPPVTPQAFSTERGSFRAGFKVEEIVEFLYGTAEGNTVKFEELVTELHKSVDQAKAKVLEKAEPVEDPLVAQVDALTDLLYFTYGSFALIGVDPKPIFEIVHQANMGKVFPDGKPRYHPVTNKVMKPDNWQADFAPESLIKKELDKQKGKAQ</sequence>
<dbReference type="OrthoDB" id="9810101at2"/>
<evidence type="ECO:0000313" key="1">
    <source>
        <dbReference type="EMBL" id="OJG35792.1"/>
    </source>
</evidence>
<dbReference type="Pfam" id="PF01503">
    <property type="entry name" value="PRA-PH"/>
    <property type="match status" value="1"/>
</dbReference>
<dbReference type="Proteomes" id="UP000183700">
    <property type="component" value="Unassembled WGS sequence"/>
</dbReference>
<organism evidence="1 2">
    <name type="scientific">Enterococcus devriesei</name>
    <dbReference type="NCBI Taxonomy" id="319970"/>
    <lineage>
        <taxon>Bacteria</taxon>
        <taxon>Bacillati</taxon>
        <taxon>Bacillota</taxon>
        <taxon>Bacilli</taxon>
        <taxon>Lactobacillales</taxon>
        <taxon>Enterococcaceae</taxon>
        <taxon>Enterococcus</taxon>
    </lineage>
</organism>
<protein>
    <submittedName>
        <fullName evidence="1">Cof family protein</fullName>
    </submittedName>
</protein>
<accession>A0A1L8SV80</accession>
<dbReference type="EMBL" id="JXKM01000005">
    <property type="protein sequence ID" value="OJG35792.1"/>
    <property type="molecule type" value="Genomic_DNA"/>
</dbReference>
<evidence type="ECO:0000313" key="2">
    <source>
        <dbReference type="Proteomes" id="UP000183700"/>
    </source>
</evidence>